<keyword evidence="2" id="KW-0472">Membrane</keyword>
<evidence type="ECO:0000313" key="4">
    <source>
        <dbReference type="Proteomes" id="UP000708208"/>
    </source>
</evidence>
<feature type="region of interest" description="Disordered" evidence="1">
    <location>
        <begin position="359"/>
        <end position="383"/>
    </location>
</feature>
<feature type="transmembrane region" description="Helical" evidence="2">
    <location>
        <begin position="199"/>
        <end position="215"/>
    </location>
</feature>
<evidence type="ECO:0000256" key="2">
    <source>
        <dbReference type="SAM" id="Phobius"/>
    </source>
</evidence>
<accession>A0A8J2KRF3</accession>
<feature type="transmembrane region" description="Helical" evidence="2">
    <location>
        <begin position="121"/>
        <end position="144"/>
    </location>
</feature>
<comment type="caution">
    <text evidence="3">The sequence shown here is derived from an EMBL/GenBank/DDBJ whole genome shotgun (WGS) entry which is preliminary data.</text>
</comment>
<keyword evidence="2" id="KW-0812">Transmembrane</keyword>
<feature type="transmembrane region" description="Helical" evidence="2">
    <location>
        <begin position="235"/>
        <end position="259"/>
    </location>
</feature>
<evidence type="ECO:0000256" key="1">
    <source>
        <dbReference type="SAM" id="MobiDB-lite"/>
    </source>
</evidence>
<proteinExistence type="predicted"/>
<evidence type="ECO:0000313" key="3">
    <source>
        <dbReference type="EMBL" id="CAG7730091.1"/>
    </source>
</evidence>
<keyword evidence="2" id="KW-1133">Transmembrane helix</keyword>
<organism evidence="3 4">
    <name type="scientific">Allacma fusca</name>
    <dbReference type="NCBI Taxonomy" id="39272"/>
    <lineage>
        <taxon>Eukaryota</taxon>
        <taxon>Metazoa</taxon>
        <taxon>Ecdysozoa</taxon>
        <taxon>Arthropoda</taxon>
        <taxon>Hexapoda</taxon>
        <taxon>Collembola</taxon>
        <taxon>Symphypleona</taxon>
        <taxon>Sminthuridae</taxon>
        <taxon>Allacma</taxon>
    </lineage>
</organism>
<dbReference type="Proteomes" id="UP000708208">
    <property type="component" value="Unassembled WGS sequence"/>
</dbReference>
<reference evidence="3" key="1">
    <citation type="submission" date="2021-06" db="EMBL/GenBank/DDBJ databases">
        <authorList>
            <person name="Hodson N. C."/>
            <person name="Mongue J. A."/>
            <person name="Jaron S. K."/>
        </authorList>
    </citation>
    <scope>NUCLEOTIDE SEQUENCE</scope>
</reference>
<dbReference type="EMBL" id="CAJVCH010188901">
    <property type="protein sequence ID" value="CAG7730091.1"/>
    <property type="molecule type" value="Genomic_DNA"/>
</dbReference>
<sequence>MVIKNPPKFNVVKPAPTRTFRVIENDSEDFSIAESLPQFNKGEENRQQRAERLANLRRKRTEKAERDAHKKDASILEFEKGLLSKSQSSADQVNKTLPLEDEEAEISAHKRTKEGCTKKKLFKYLALGVAWWDLMISIMTQIHIQAQEIVLENILLDKTYNCVELHFDVSKYMRWLYVFQGCTSLLLMCSMSTRDAPTMLVWFISKAIVVMIFALREIYDLRLQEDQKMMQPNKIAFALSALIFYCAQFGIVIVLYLIYMKPTVQRRRKLQSSRPLNRDIYLKGLSPFMQRKYAVRWAERLQACIVLQKIRDRDEKQLRKQKESMQSHPTDEELAAEVEMGVEAFRKANNFDVVEIEDKESKKTMKASGKTNYENVSRRAKDP</sequence>
<protein>
    <submittedName>
        <fullName evidence="3">Uncharacterized protein</fullName>
    </submittedName>
</protein>
<keyword evidence="4" id="KW-1185">Reference proteome</keyword>
<dbReference type="AlphaFoldDB" id="A0A8J2KRF3"/>
<name>A0A8J2KRF3_9HEXA</name>
<gene>
    <name evidence="3" type="ORF">AFUS01_LOCUS18764</name>
</gene>